<dbReference type="InterPro" id="IPR021133">
    <property type="entry name" value="HEAT_type_2"/>
</dbReference>
<dbReference type="Pfam" id="PF02985">
    <property type="entry name" value="HEAT"/>
    <property type="match status" value="1"/>
</dbReference>
<feature type="compositionally biased region" description="Polar residues" evidence="3">
    <location>
        <begin position="40"/>
        <end position="49"/>
    </location>
</feature>
<dbReference type="AlphaFoldDB" id="A0A1X0NKB5"/>
<evidence type="ECO:0000256" key="3">
    <source>
        <dbReference type="SAM" id="MobiDB-lite"/>
    </source>
</evidence>
<dbReference type="InterPro" id="IPR039918">
    <property type="entry name" value="PPP4R4"/>
</dbReference>
<sequence length="786" mass="89134">MEYKSPFELRLQLLDSSSPSSAKGRQRRRSSPSGVVGQAPATNSVQNDTLVEGDPDDPTALVRELPALDKLNALNASLKNEEAVQNYVEAKNLSVEEAAKYIMENGSTGQKMSLFQRLGETLIGLDMASISQVLMIVVDFMWVQDPELQCFAPGALLEVLPLLNNTVARELMMVTSTMLSVKTAEVRIAWNKLFLSFVDYLSIKHLENDVVPLALKKTEHVEPQDQRELSCDLIGAVSSHLPRDIVERRLLSKVLALCQDTNVGVRCHMCQQLGIVARSLGVDKAKEKIAPELFELLNDEDQTVSRAAFSCLVDLVEFFGPAYRREHLYPIIKTFISNPPEEVVSLIVGEFGRFLWEIKGDIQTNEDVMLFANFYQNAALKGDDATRLRCAYNLPSVTASLPISVFPTYLAPCCEALATDPSEPVRRSIAAGLHELVSLLGDKAAVHLRKPFLDLLGDSKKSVLNALSVNTSTLLDCFVRQLKLVDRVAFFSSMEDVLLRLVVRAERDWRIMDYVLNILLSYYKEMQESTLYDKFLPILLKYERYGAFCLKNRCAEMCVKIGASLSNVNNKVQFFSKLNNEYAHSPSCLVRQGYLRYVRAACELFSRRFIRERMLECCFELQHDQMELVRLELARLLPSLRKVLEPIAPGSVLEEYQDMVHRLQMDESSEVRAVAQESLDIIERRDRELKRDAGKAKLEEDNREDRRREQAEGQLLDVAKEFDKAERRSKLRDLLKTEREKEQAESVRKAVVGRRTLKGPTQHVTRSIPKAHSPTISNVTRQKRLQ</sequence>
<dbReference type="GeneID" id="39989856"/>
<comment type="caution">
    <text evidence="4">The sequence shown here is derived from an EMBL/GenBank/DDBJ whole genome shotgun (WGS) entry which is preliminary data.</text>
</comment>
<feature type="region of interest" description="Disordered" evidence="3">
    <location>
        <begin position="692"/>
        <end position="712"/>
    </location>
</feature>
<proteinExistence type="predicted"/>
<dbReference type="VEuPathDB" id="TriTrypDB:TM35_000431770"/>
<dbReference type="InterPro" id="IPR016024">
    <property type="entry name" value="ARM-type_fold"/>
</dbReference>
<keyword evidence="5" id="KW-1185">Reference proteome</keyword>
<protein>
    <submittedName>
        <fullName evidence="4">Serine/threonine-protein phosphatase 4 regulatory subunit 4</fullName>
    </submittedName>
</protein>
<feature type="repeat" description="HEAT" evidence="2">
    <location>
        <begin position="289"/>
        <end position="327"/>
    </location>
</feature>
<dbReference type="STRING" id="67003.A0A1X0NKB5"/>
<dbReference type="InterPro" id="IPR011989">
    <property type="entry name" value="ARM-like"/>
</dbReference>
<feature type="region of interest" description="Disordered" evidence="3">
    <location>
        <begin position="1"/>
        <end position="56"/>
    </location>
</feature>
<name>A0A1X0NKB5_9TRYP</name>
<dbReference type="Proteomes" id="UP000192257">
    <property type="component" value="Unassembled WGS sequence"/>
</dbReference>
<evidence type="ECO:0000256" key="1">
    <source>
        <dbReference type="ARBA" id="ARBA00022737"/>
    </source>
</evidence>
<dbReference type="RefSeq" id="XP_028878675.1">
    <property type="nucleotide sequence ID" value="XM_029030076.1"/>
</dbReference>
<accession>A0A1X0NKB5</accession>
<feature type="repeat" description="HEAT" evidence="2">
    <location>
        <begin position="410"/>
        <end position="448"/>
    </location>
</feature>
<feature type="region of interest" description="Disordered" evidence="3">
    <location>
        <begin position="730"/>
        <end position="786"/>
    </location>
</feature>
<dbReference type="Gene3D" id="1.25.10.10">
    <property type="entry name" value="Leucine-rich Repeat Variant"/>
    <property type="match status" value="1"/>
</dbReference>
<feature type="compositionally biased region" description="Basic and acidic residues" evidence="3">
    <location>
        <begin position="730"/>
        <end position="748"/>
    </location>
</feature>
<dbReference type="PROSITE" id="PS50077">
    <property type="entry name" value="HEAT_REPEAT"/>
    <property type="match status" value="2"/>
</dbReference>
<dbReference type="InterPro" id="IPR000357">
    <property type="entry name" value="HEAT"/>
</dbReference>
<dbReference type="EMBL" id="NBCO01000043">
    <property type="protein sequence ID" value="ORC84609.1"/>
    <property type="molecule type" value="Genomic_DNA"/>
</dbReference>
<keyword evidence="1" id="KW-0677">Repeat</keyword>
<organism evidence="4 5">
    <name type="scientific">Trypanosoma theileri</name>
    <dbReference type="NCBI Taxonomy" id="67003"/>
    <lineage>
        <taxon>Eukaryota</taxon>
        <taxon>Discoba</taxon>
        <taxon>Euglenozoa</taxon>
        <taxon>Kinetoplastea</taxon>
        <taxon>Metakinetoplastina</taxon>
        <taxon>Trypanosomatida</taxon>
        <taxon>Trypanosomatidae</taxon>
        <taxon>Trypanosoma</taxon>
    </lineage>
</organism>
<gene>
    <name evidence="4" type="ORF">TM35_000431770</name>
</gene>
<feature type="compositionally biased region" description="Basic and acidic residues" evidence="3">
    <location>
        <begin position="692"/>
        <end position="711"/>
    </location>
</feature>
<dbReference type="OrthoDB" id="340346at2759"/>
<feature type="compositionally biased region" description="Polar residues" evidence="3">
    <location>
        <begin position="14"/>
        <end position="23"/>
    </location>
</feature>
<dbReference type="PANTHER" id="PTHR21467:SF0">
    <property type="entry name" value="SERINE_THREONINE-PROTEIN PHOSPHATASE 4 REGULATORY SUBUNIT 4"/>
    <property type="match status" value="1"/>
</dbReference>
<evidence type="ECO:0000313" key="4">
    <source>
        <dbReference type="EMBL" id="ORC84609.1"/>
    </source>
</evidence>
<reference evidence="4 5" key="1">
    <citation type="submission" date="2017-03" db="EMBL/GenBank/DDBJ databases">
        <title>An alternative strategy for trypanosome survival in the mammalian bloodstream revealed through genome and transcriptome analysis of the ubiquitous bovine parasite Trypanosoma (Megatrypanum) theileri.</title>
        <authorList>
            <person name="Kelly S."/>
            <person name="Ivens A."/>
            <person name="Mott A."/>
            <person name="O'Neill E."/>
            <person name="Emms D."/>
            <person name="Macleod O."/>
            <person name="Voorheis P."/>
            <person name="Matthews J."/>
            <person name="Matthews K."/>
            <person name="Carrington M."/>
        </authorList>
    </citation>
    <scope>NUCLEOTIDE SEQUENCE [LARGE SCALE GENOMIC DNA]</scope>
    <source>
        <strain evidence="4">Edinburgh</strain>
    </source>
</reference>
<dbReference type="SUPFAM" id="SSF48371">
    <property type="entry name" value="ARM repeat"/>
    <property type="match status" value="1"/>
</dbReference>
<evidence type="ECO:0000313" key="5">
    <source>
        <dbReference type="Proteomes" id="UP000192257"/>
    </source>
</evidence>
<evidence type="ECO:0000256" key="2">
    <source>
        <dbReference type="PROSITE-ProRule" id="PRU00103"/>
    </source>
</evidence>
<dbReference type="PANTHER" id="PTHR21467">
    <property type="entry name" value="PROTEIN PHOSPHATASE 4 REGULATORY SUBUNIT 4 PPP4R4"/>
    <property type="match status" value="1"/>
</dbReference>